<reference evidence="2 3" key="1">
    <citation type="submission" date="2017-03" db="EMBL/GenBank/DDBJ databases">
        <title>Whole genome sequence of Micromonospora wenchangensis, isolated from mangrove soil.</title>
        <authorList>
            <person name="Yang H."/>
        </authorList>
    </citation>
    <scope>NUCLEOTIDE SEQUENCE [LARGE SCALE GENOMIC DNA]</scope>
    <source>
        <strain evidence="2 3">CCTCC AA 2012002</strain>
    </source>
</reference>
<name>A0A246RKE8_9ACTN</name>
<dbReference type="EMBL" id="MZMV01000027">
    <property type="protein sequence ID" value="OWV05839.1"/>
    <property type="molecule type" value="Genomic_DNA"/>
</dbReference>
<comment type="caution">
    <text evidence="2">The sequence shown here is derived from an EMBL/GenBank/DDBJ whole genome shotgun (WGS) entry which is preliminary data.</text>
</comment>
<keyword evidence="3" id="KW-1185">Reference proteome</keyword>
<evidence type="ECO:0000313" key="2">
    <source>
        <dbReference type="EMBL" id="OWV05839.1"/>
    </source>
</evidence>
<gene>
    <name evidence="2" type="ORF">B5D80_17385</name>
</gene>
<accession>A0A246RKE8</accession>
<organism evidence="2 3">
    <name type="scientific">Micromonospora wenchangensis</name>
    <dbReference type="NCBI Taxonomy" id="1185415"/>
    <lineage>
        <taxon>Bacteria</taxon>
        <taxon>Bacillati</taxon>
        <taxon>Actinomycetota</taxon>
        <taxon>Actinomycetes</taxon>
        <taxon>Micromonosporales</taxon>
        <taxon>Micromonosporaceae</taxon>
        <taxon>Micromonospora</taxon>
    </lineage>
</organism>
<protein>
    <submittedName>
        <fullName evidence="2">Uncharacterized protein</fullName>
    </submittedName>
</protein>
<feature type="region of interest" description="Disordered" evidence="1">
    <location>
        <begin position="1"/>
        <end position="24"/>
    </location>
</feature>
<dbReference type="Proteomes" id="UP000197174">
    <property type="component" value="Unassembled WGS sequence"/>
</dbReference>
<sequence>MSRPRRTPGRRPPPAGQPVPHRRLSYACAPPDLMDEAVRRLARVLPAAGRDGGPVTADR</sequence>
<dbReference type="AlphaFoldDB" id="A0A246RKE8"/>
<evidence type="ECO:0000313" key="3">
    <source>
        <dbReference type="Proteomes" id="UP000197174"/>
    </source>
</evidence>
<proteinExistence type="predicted"/>
<evidence type="ECO:0000256" key="1">
    <source>
        <dbReference type="SAM" id="MobiDB-lite"/>
    </source>
</evidence>